<dbReference type="Proteomes" id="UP000447355">
    <property type="component" value="Unassembled WGS sequence"/>
</dbReference>
<dbReference type="AlphaFoldDB" id="A0A845GJA8"/>
<organism evidence="1 2">
    <name type="scientific">Duganella vulcania</name>
    <dbReference type="NCBI Taxonomy" id="2692166"/>
    <lineage>
        <taxon>Bacteria</taxon>
        <taxon>Pseudomonadati</taxon>
        <taxon>Pseudomonadota</taxon>
        <taxon>Betaproteobacteria</taxon>
        <taxon>Burkholderiales</taxon>
        <taxon>Oxalobacteraceae</taxon>
        <taxon>Telluria group</taxon>
        <taxon>Duganella</taxon>
    </lineage>
</organism>
<evidence type="ECO:0000313" key="1">
    <source>
        <dbReference type="EMBL" id="MYM92739.1"/>
    </source>
</evidence>
<sequence>MPNHVMVFQRLFADGRLRNEWSITVPSADALFVLARGTENRYVKSFVNAREIPKLIEDKQAAGFVPVGLFETDGARVGLRIGDIDPCWIQAHESPDPIANTPANLFFSVDSLVSGWPLLAKSFIEPHAVCEVGEGYVRFLGLTISGDSLGKCQGVLRVGHGLVCTALVLAVCPMVGICTVSDIDGNVVPSGILDCDADHIRSLGCTSAEVDAMRIELGLQPSLRKLLEEADGGIPMF</sequence>
<protein>
    <submittedName>
        <fullName evidence="1">Uncharacterized protein</fullName>
    </submittedName>
</protein>
<comment type="caution">
    <text evidence="1">The sequence shown here is derived from an EMBL/GenBank/DDBJ whole genome shotgun (WGS) entry which is preliminary data.</text>
</comment>
<reference evidence="1" key="1">
    <citation type="submission" date="2019-12" db="EMBL/GenBank/DDBJ databases">
        <title>Novel species isolated from a subtropical stream in China.</title>
        <authorList>
            <person name="Lu H."/>
        </authorList>
    </citation>
    <scope>NUCLEOTIDE SEQUENCE [LARGE SCALE GENOMIC DNA]</scope>
    <source>
        <strain evidence="1">FT81W</strain>
    </source>
</reference>
<evidence type="ECO:0000313" key="2">
    <source>
        <dbReference type="Proteomes" id="UP000447355"/>
    </source>
</evidence>
<dbReference type="RefSeq" id="WP_161081997.1">
    <property type="nucleotide sequence ID" value="NZ_WWCX01000001.1"/>
</dbReference>
<dbReference type="EMBL" id="WWCX01000001">
    <property type="protein sequence ID" value="MYM92739.1"/>
    <property type="molecule type" value="Genomic_DNA"/>
</dbReference>
<gene>
    <name evidence="1" type="ORF">GTP90_02555</name>
</gene>
<accession>A0A845GJA8</accession>
<proteinExistence type="predicted"/>
<name>A0A845GJA8_9BURK</name>